<dbReference type="Gene3D" id="3.90.550.50">
    <property type="match status" value="1"/>
</dbReference>
<evidence type="ECO:0000256" key="10">
    <source>
        <dbReference type="ARBA" id="ARBA00023098"/>
    </source>
</evidence>
<keyword evidence="12" id="KW-0325">Glycoprotein</keyword>
<keyword evidence="4 13" id="KW-0328">Glycosyltransferase</keyword>
<comment type="pathway">
    <text evidence="2">Protein modification; protein glycosylation.</text>
</comment>
<keyword evidence="11" id="KW-0472">Membrane</keyword>
<evidence type="ECO:0000256" key="2">
    <source>
        <dbReference type="ARBA" id="ARBA00004922"/>
    </source>
</evidence>
<keyword evidence="7" id="KW-0735">Signal-anchor</keyword>
<comment type="caution">
    <text evidence="14">The sequence shown here is derived from an EMBL/GenBank/DDBJ whole genome shotgun (WGS) entry which is preliminary data.</text>
</comment>
<dbReference type="PANTHER" id="PTHR11214:SF115">
    <property type="entry name" value="HEXOSYLTRANSFERASE"/>
    <property type="match status" value="1"/>
</dbReference>
<comment type="similarity">
    <text evidence="3 13">Belongs to the glycosyltransferase 31 family.</text>
</comment>
<dbReference type="GO" id="GO:0006629">
    <property type="term" value="P:lipid metabolic process"/>
    <property type="evidence" value="ECO:0007669"/>
    <property type="project" value="UniProtKB-KW"/>
</dbReference>
<keyword evidence="9 13" id="KW-0333">Golgi apparatus</keyword>
<dbReference type="PANTHER" id="PTHR11214">
    <property type="entry name" value="BETA-1,3-N-ACETYLGLUCOSAMINYLTRANSFERASE"/>
    <property type="match status" value="1"/>
</dbReference>
<dbReference type="AlphaFoldDB" id="A0AAD5B8T4"/>
<evidence type="ECO:0000256" key="9">
    <source>
        <dbReference type="ARBA" id="ARBA00023034"/>
    </source>
</evidence>
<keyword evidence="15" id="KW-1185">Reference proteome</keyword>
<dbReference type="EMBL" id="MU532517">
    <property type="protein sequence ID" value="KAI5629912.1"/>
    <property type="molecule type" value="Genomic_DNA"/>
</dbReference>
<dbReference type="InterPro" id="IPR002659">
    <property type="entry name" value="Glyco_trans_31"/>
</dbReference>
<organism evidence="14 15">
    <name type="scientific">Silurus asotus</name>
    <name type="common">Amur catfish</name>
    <name type="synonym">Parasilurus asotus</name>
    <dbReference type="NCBI Taxonomy" id="30991"/>
    <lineage>
        <taxon>Eukaryota</taxon>
        <taxon>Metazoa</taxon>
        <taxon>Chordata</taxon>
        <taxon>Craniata</taxon>
        <taxon>Vertebrata</taxon>
        <taxon>Euteleostomi</taxon>
        <taxon>Actinopterygii</taxon>
        <taxon>Neopterygii</taxon>
        <taxon>Teleostei</taxon>
        <taxon>Ostariophysi</taxon>
        <taxon>Siluriformes</taxon>
        <taxon>Siluridae</taxon>
        <taxon>Silurus</taxon>
    </lineage>
</organism>
<evidence type="ECO:0000256" key="5">
    <source>
        <dbReference type="ARBA" id="ARBA00022679"/>
    </source>
</evidence>
<sequence>MKENVKGKHPNLDSPYVAYPYKYSFIVDQPQKCQHKPFLVVIVPVAPNEVMERDSIRNTWGNEKLVRERYAMVLFLLGLPSGKNAELQQARIHQENVRHQDMLQSNFIDSSKNATIKMMVMLEWLRDRCPQAHFAVKVDKDILLNIRHLMSMLFSLDIPHQNYLTGQLQNSNSETITLYPLGKCYIMSMDMPAKILMASKEVKPIRKDDVYIGICLELLNIAPVNPPKPEQFVFIPPKLYDRCNISQLIAVVTYTPVQMVSFWNDVHKPGSPC</sequence>
<evidence type="ECO:0000313" key="15">
    <source>
        <dbReference type="Proteomes" id="UP001205998"/>
    </source>
</evidence>
<dbReference type="FunFam" id="3.90.550.50:FF:000001">
    <property type="entry name" value="Hexosyltransferase"/>
    <property type="match status" value="1"/>
</dbReference>
<proteinExistence type="inferred from homology"/>
<gene>
    <name evidence="14" type="ORF">C0J50_10449</name>
</gene>
<evidence type="ECO:0000256" key="4">
    <source>
        <dbReference type="ARBA" id="ARBA00022676"/>
    </source>
</evidence>
<evidence type="ECO:0000256" key="6">
    <source>
        <dbReference type="ARBA" id="ARBA00022692"/>
    </source>
</evidence>
<dbReference type="GO" id="GO:0006493">
    <property type="term" value="P:protein O-linked glycosylation"/>
    <property type="evidence" value="ECO:0007669"/>
    <property type="project" value="TreeGrafter"/>
</dbReference>
<evidence type="ECO:0000256" key="8">
    <source>
        <dbReference type="ARBA" id="ARBA00022989"/>
    </source>
</evidence>
<keyword evidence="5" id="KW-0808">Transferase</keyword>
<evidence type="ECO:0000256" key="3">
    <source>
        <dbReference type="ARBA" id="ARBA00008661"/>
    </source>
</evidence>
<evidence type="ECO:0000256" key="11">
    <source>
        <dbReference type="ARBA" id="ARBA00023136"/>
    </source>
</evidence>
<dbReference type="GO" id="GO:0000139">
    <property type="term" value="C:Golgi membrane"/>
    <property type="evidence" value="ECO:0007669"/>
    <property type="project" value="UniProtKB-SubCell"/>
</dbReference>
<evidence type="ECO:0000256" key="12">
    <source>
        <dbReference type="ARBA" id="ARBA00023180"/>
    </source>
</evidence>
<keyword evidence="10" id="KW-0443">Lipid metabolism</keyword>
<comment type="subcellular location">
    <subcellularLocation>
        <location evidence="1 13">Golgi apparatus membrane</location>
        <topology evidence="1 13">Single-pass type II membrane protein</topology>
    </subcellularLocation>
</comment>
<dbReference type="Proteomes" id="UP001205998">
    <property type="component" value="Unassembled WGS sequence"/>
</dbReference>
<evidence type="ECO:0000256" key="1">
    <source>
        <dbReference type="ARBA" id="ARBA00004323"/>
    </source>
</evidence>
<dbReference type="Pfam" id="PF01762">
    <property type="entry name" value="Galactosyl_T"/>
    <property type="match status" value="1"/>
</dbReference>
<name>A0AAD5B8T4_SILAS</name>
<evidence type="ECO:0000256" key="13">
    <source>
        <dbReference type="RuleBase" id="RU363063"/>
    </source>
</evidence>
<reference evidence="14" key="1">
    <citation type="submission" date="2018-07" db="EMBL/GenBank/DDBJ databases">
        <title>Comparative genomics of catfishes provides insights into carnivory and benthic adaptation.</title>
        <authorList>
            <person name="Zhang Y."/>
            <person name="Wang D."/>
            <person name="Peng Z."/>
            <person name="Zheng S."/>
            <person name="Shao F."/>
            <person name="Tao W."/>
        </authorList>
    </citation>
    <scope>NUCLEOTIDE SEQUENCE</scope>
    <source>
        <strain evidence="14">Chongqing</strain>
    </source>
</reference>
<evidence type="ECO:0000256" key="7">
    <source>
        <dbReference type="ARBA" id="ARBA00022968"/>
    </source>
</evidence>
<keyword evidence="6" id="KW-0812">Transmembrane</keyword>
<keyword evidence="8" id="KW-1133">Transmembrane helix</keyword>
<evidence type="ECO:0000313" key="14">
    <source>
        <dbReference type="EMBL" id="KAI5629912.1"/>
    </source>
</evidence>
<dbReference type="GO" id="GO:0008499">
    <property type="term" value="F:N-acetyl-beta-D-glucosaminide beta-(1,3)-galactosyltransferase activity"/>
    <property type="evidence" value="ECO:0007669"/>
    <property type="project" value="TreeGrafter"/>
</dbReference>
<protein>
    <recommendedName>
        <fullName evidence="13">Hexosyltransferase</fullName>
        <ecNumber evidence="13">2.4.1.-</ecNumber>
    </recommendedName>
</protein>
<accession>A0AAD5B8T4</accession>
<dbReference type="EC" id="2.4.1.-" evidence="13"/>